<dbReference type="InterPro" id="IPR022398">
    <property type="entry name" value="Peptidase_S8_His-AS"/>
</dbReference>
<evidence type="ECO:0000256" key="5">
    <source>
        <dbReference type="ARBA" id="ARBA00022825"/>
    </source>
</evidence>
<dbReference type="PROSITE" id="PS00136">
    <property type="entry name" value="SUBTILASE_ASP"/>
    <property type="match status" value="1"/>
</dbReference>
<dbReference type="Proteomes" id="UP001142810">
    <property type="component" value="Unassembled WGS sequence"/>
</dbReference>
<evidence type="ECO:0000256" key="3">
    <source>
        <dbReference type="ARBA" id="ARBA00022723"/>
    </source>
</evidence>
<proteinExistence type="inferred from homology"/>
<dbReference type="SUPFAM" id="SSF52743">
    <property type="entry name" value="Subtilisin-like"/>
    <property type="match status" value="1"/>
</dbReference>
<dbReference type="InterPro" id="IPR007280">
    <property type="entry name" value="Peptidase_C_arc/bac"/>
</dbReference>
<evidence type="ECO:0000256" key="8">
    <source>
        <dbReference type="SAM" id="SignalP"/>
    </source>
</evidence>
<dbReference type="PROSITE" id="PS00138">
    <property type="entry name" value="SUBTILASE_SER"/>
    <property type="match status" value="1"/>
</dbReference>
<dbReference type="InterPro" id="IPR023828">
    <property type="entry name" value="Peptidase_S8_Ser-AS"/>
</dbReference>
<sequence length="539" mass="57683">MFNKFQSITLLSVSLLSASITTAAHASNNPADNHSDLSVLLQDSLNGVLAAEAEQRYIIEFLDNTEETLLPTGSSRKTKKFNEAAARSAVAEVKGKALKVIHKHNIVVAKLTQKAMKALLKQGDIKRISIDHKRELMAQSTPYGYKMVEADRLVQSDTSAGKVCVIDTGINRGHSDLPDTNSGLTGNSNNTQVGNWYNDGHGHGTHVAGTISALDNNIGVVGVYPGVSLHVVKIFNDQGAWTYASDLIDAVEQCKQAGANVVNMSLGGSYSSAAERDAMQSFNNDGMLLVAAAGNAGTSAKSYPASYDAVISVAAVKADGNRASYSQYNNKVELAAPGTSVLSTYPVDRYATMSGTSMATPHVSGAAALLWSFYPQCSNAEIRQALTVTAADKGSTGRDNYYGYGIVKTKRAYDYLAYQSCAANNSSEPEPEPEPDEPTSGVTELVENLSLNKRGWIWKTWTIPANTQKIIFRTEGGSGDADLYVRFNKAPTLSNYDCRSVNGGNVEECIINAPATGKWVVGLRSHSSFNGVTLTYTNQ</sequence>
<keyword evidence="8" id="KW-0732">Signal</keyword>
<dbReference type="Gene3D" id="3.30.70.80">
    <property type="entry name" value="Peptidase S8 propeptide/proteinase inhibitor I9"/>
    <property type="match status" value="1"/>
</dbReference>
<feature type="active site" description="Charge relay system" evidence="6">
    <location>
        <position position="203"/>
    </location>
</feature>
<dbReference type="Pfam" id="PF00082">
    <property type="entry name" value="Peptidase_S8"/>
    <property type="match status" value="1"/>
</dbReference>
<dbReference type="InterPro" id="IPR000209">
    <property type="entry name" value="Peptidase_S8/S53_dom"/>
</dbReference>
<keyword evidence="3" id="KW-0479">Metal-binding</keyword>
<evidence type="ECO:0000256" key="4">
    <source>
        <dbReference type="ARBA" id="ARBA00022801"/>
    </source>
</evidence>
<dbReference type="InterPro" id="IPR034202">
    <property type="entry name" value="Subtilisin_Carlsberg-like"/>
</dbReference>
<gene>
    <name evidence="11" type="ORF">OPS25_00610</name>
</gene>
<keyword evidence="12" id="KW-1185">Reference proteome</keyword>
<name>A0ABT3P2L3_9ALTE</name>
<dbReference type="PROSITE" id="PS51892">
    <property type="entry name" value="SUBTILASE"/>
    <property type="match status" value="1"/>
</dbReference>
<comment type="caution">
    <text evidence="11">The sequence shown here is derived from an EMBL/GenBank/DDBJ whole genome shotgun (WGS) entry which is preliminary data.</text>
</comment>
<reference evidence="11" key="1">
    <citation type="submission" date="2022-11" db="EMBL/GenBank/DDBJ databases">
        <title>Alteromonas sp. nov., isolated from sea water of the Qingdao.</title>
        <authorList>
            <person name="Wang Q."/>
        </authorList>
    </citation>
    <scope>NUCLEOTIDE SEQUENCE</scope>
    <source>
        <strain evidence="11">ASW11-7</strain>
    </source>
</reference>
<dbReference type="PRINTS" id="PR00723">
    <property type="entry name" value="SUBTILISIN"/>
</dbReference>
<dbReference type="EMBL" id="JAPFRD010000002">
    <property type="protein sequence ID" value="MCW8107002.1"/>
    <property type="molecule type" value="Genomic_DNA"/>
</dbReference>
<dbReference type="InterPro" id="IPR023827">
    <property type="entry name" value="Peptidase_S8_Asp-AS"/>
</dbReference>
<dbReference type="CDD" id="cd07477">
    <property type="entry name" value="Peptidases_S8_Subtilisin_subset"/>
    <property type="match status" value="1"/>
</dbReference>
<feature type="chain" id="PRO_5045957267" evidence="8">
    <location>
        <begin position="27"/>
        <end position="539"/>
    </location>
</feature>
<dbReference type="InterPro" id="IPR050131">
    <property type="entry name" value="Peptidase_S8_subtilisin-like"/>
</dbReference>
<dbReference type="Gene3D" id="3.40.50.200">
    <property type="entry name" value="Peptidase S8/S53 domain"/>
    <property type="match status" value="1"/>
</dbReference>
<dbReference type="InterPro" id="IPR036852">
    <property type="entry name" value="Peptidase_S8/S53_dom_sf"/>
</dbReference>
<dbReference type="Gene3D" id="2.60.120.380">
    <property type="match status" value="1"/>
</dbReference>
<feature type="signal peptide" evidence="8">
    <location>
        <begin position="1"/>
        <end position="26"/>
    </location>
</feature>
<evidence type="ECO:0000259" key="10">
    <source>
        <dbReference type="Pfam" id="PF04151"/>
    </source>
</evidence>
<feature type="domain" description="Peptidase S8/S53" evidence="9">
    <location>
        <begin position="162"/>
        <end position="405"/>
    </location>
</feature>
<keyword evidence="2 6" id="KW-0645">Protease</keyword>
<evidence type="ECO:0000256" key="7">
    <source>
        <dbReference type="RuleBase" id="RU003355"/>
    </source>
</evidence>
<dbReference type="PANTHER" id="PTHR43806">
    <property type="entry name" value="PEPTIDASE S8"/>
    <property type="match status" value="1"/>
</dbReference>
<evidence type="ECO:0000259" key="9">
    <source>
        <dbReference type="Pfam" id="PF00082"/>
    </source>
</evidence>
<feature type="domain" description="Peptidase C-terminal archaeal/bacterial" evidence="10">
    <location>
        <begin position="459"/>
        <end position="525"/>
    </location>
</feature>
<evidence type="ECO:0000256" key="6">
    <source>
        <dbReference type="PROSITE-ProRule" id="PRU01240"/>
    </source>
</evidence>
<dbReference type="InterPro" id="IPR037045">
    <property type="entry name" value="S8pro/Inhibitor_I9_sf"/>
</dbReference>
<organism evidence="11 12">
    <name type="scientific">Alteromonas aquimaris</name>
    <dbReference type="NCBI Taxonomy" id="2998417"/>
    <lineage>
        <taxon>Bacteria</taxon>
        <taxon>Pseudomonadati</taxon>
        <taxon>Pseudomonadota</taxon>
        <taxon>Gammaproteobacteria</taxon>
        <taxon>Alteromonadales</taxon>
        <taxon>Alteromonadaceae</taxon>
        <taxon>Alteromonas/Salinimonas group</taxon>
        <taxon>Alteromonas</taxon>
    </lineage>
</organism>
<dbReference type="PANTHER" id="PTHR43806:SF11">
    <property type="entry name" value="CEREVISIN-RELATED"/>
    <property type="match status" value="1"/>
</dbReference>
<dbReference type="RefSeq" id="WP_265615704.1">
    <property type="nucleotide sequence ID" value="NZ_JAPFRD010000002.1"/>
</dbReference>
<dbReference type="Pfam" id="PF04151">
    <property type="entry name" value="PPC"/>
    <property type="match status" value="1"/>
</dbReference>
<accession>A0ABT3P2L3</accession>
<keyword evidence="5 6" id="KW-0720">Serine protease</keyword>
<evidence type="ECO:0000313" key="12">
    <source>
        <dbReference type="Proteomes" id="UP001142810"/>
    </source>
</evidence>
<feature type="active site" description="Charge relay system" evidence="6">
    <location>
        <position position="167"/>
    </location>
</feature>
<evidence type="ECO:0000256" key="2">
    <source>
        <dbReference type="ARBA" id="ARBA00022670"/>
    </source>
</evidence>
<keyword evidence="4 6" id="KW-0378">Hydrolase</keyword>
<dbReference type="PROSITE" id="PS00137">
    <property type="entry name" value="SUBTILASE_HIS"/>
    <property type="match status" value="1"/>
</dbReference>
<evidence type="ECO:0000256" key="1">
    <source>
        <dbReference type="ARBA" id="ARBA00011073"/>
    </source>
</evidence>
<protein>
    <submittedName>
        <fullName evidence="11">S8 family serine peptidase</fullName>
    </submittedName>
</protein>
<comment type="similarity">
    <text evidence="1 6 7">Belongs to the peptidase S8 family.</text>
</comment>
<evidence type="ECO:0000313" key="11">
    <source>
        <dbReference type="EMBL" id="MCW8107002.1"/>
    </source>
</evidence>
<feature type="active site" description="Charge relay system" evidence="6">
    <location>
        <position position="357"/>
    </location>
</feature>
<dbReference type="InterPro" id="IPR015500">
    <property type="entry name" value="Peptidase_S8_subtilisin-rel"/>
</dbReference>